<evidence type="ECO:0000256" key="8">
    <source>
        <dbReference type="SAM" id="Phobius"/>
    </source>
</evidence>
<evidence type="ECO:0000256" key="4">
    <source>
        <dbReference type="ARBA" id="ARBA00022692"/>
    </source>
</evidence>
<dbReference type="Pfam" id="PF02653">
    <property type="entry name" value="BPD_transp_2"/>
    <property type="match status" value="1"/>
</dbReference>
<comment type="similarity">
    <text evidence="2">Belongs to the binding-protein-dependent transport system permease family. AraH/RbsC subfamily.</text>
</comment>
<evidence type="ECO:0000256" key="5">
    <source>
        <dbReference type="ARBA" id="ARBA00022989"/>
    </source>
</evidence>
<keyword evidence="3" id="KW-1003">Cell membrane</keyword>
<dbReference type="PANTHER" id="PTHR32196">
    <property type="entry name" value="ABC TRANSPORTER PERMEASE PROTEIN YPHD-RELATED-RELATED"/>
    <property type="match status" value="1"/>
</dbReference>
<name>A0A447S2W4_KLEPN</name>
<sequence length="403" mass="41967">MAFITLLAIALFGWANPVFLTVDNWANLLQGSAILLIVAMAMTLIVSAGAIDLSVGVALDFGAAFALVALKTWHLPWQAAVGCALLGGVLIGLLNAFLILICRIRPFLATLGTWFIASSAERIYTDGGGAIAYRRMAPEYHDLAVGNLGGIPTPVAIVLALWLAAWLVTERTLWGKYVRAIGQNSEAARIAGIRDRLTMLGVLVTASALCAVGGVILSANLRQFTPLAGQSYLMDAIAAVFIGTAFTRLGRVSILGTLGGVLFLAIIDNGLNLMGLQLSGEGRAGRRDSGGGPRPILLAGAPAPNASLNGRTMATFDAVFVGLTILDIAGRPVVAIPPRGGVAFIEQIRLNPAGTAAGLISTPRSSGSAPQRWPAWAKMKRPTLSSPAMPGWASTARLSSAPR</sequence>
<dbReference type="GO" id="GO:0022857">
    <property type="term" value="F:transmembrane transporter activity"/>
    <property type="evidence" value="ECO:0007669"/>
    <property type="project" value="InterPro"/>
</dbReference>
<dbReference type="InterPro" id="IPR001851">
    <property type="entry name" value="ABC_transp_permease"/>
</dbReference>
<dbReference type="CDD" id="cd06579">
    <property type="entry name" value="TM_PBP1_transp_AraH_like"/>
    <property type="match status" value="1"/>
</dbReference>
<proteinExistence type="inferred from homology"/>
<reference evidence="9 10" key="1">
    <citation type="submission" date="2018-12" db="EMBL/GenBank/DDBJ databases">
        <authorList>
            <consortium name="Pathogen Informatics"/>
        </authorList>
    </citation>
    <scope>NUCLEOTIDE SEQUENCE [LARGE SCALE GENOMIC DNA]</scope>
    <source>
        <strain evidence="9 10">NCTC13635</strain>
    </source>
</reference>
<evidence type="ECO:0000256" key="6">
    <source>
        <dbReference type="ARBA" id="ARBA00023136"/>
    </source>
</evidence>
<dbReference type="AlphaFoldDB" id="A0A447S2W4"/>
<feature type="transmembrane region" description="Helical" evidence="8">
    <location>
        <begin position="237"/>
        <end position="267"/>
    </location>
</feature>
<evidence type="ECO:0000313" key="10">
    <source>
        <dbReference type="Proteomes" id="UP000282433"/>
    </source>
</evidence>
<evidence type="ECO:0000256" key="3">
    <source>
        <dbReference type="ARBA" id="ARBA00022475"/>
    </source>
</evidence>
<dbReference type="Proteomes" id="UP000282433">
    <property type="component" value="Chromosome"/>
</dbReference>
<feature type="transmembrane region" description="Helical" evidence="8">
    <location>
        <begin position="197"/>
        <end position="217"/>
    </location>
</feature>
<protein>
    <submittedName>
        <fullName evidence="9">Ribose ABC transporter permease RbsC</fullName>
    </submittedName>
</protein>
<feature type="region of interest" description="Disordered" evidence="7">
    <location>
        <begin position="380"/>
        <end position="403"/>
    </location>
</feature>
<accession>A0A447S2W4</accession>
<keyword evidence="6 8" id="KW-0472">Membrane</keyword>
<dbReference type="EMBL" id="LR134162">
    <property type="protein sequence ID" value="VEB06420.1"/>
    <property type="molecule type" value="Genomic_DNA"/>
</dbReference>
<dbReference type="PANTHER" id="PTHR32196:SF72">
    <property type="entry name" value="RIBOSE IMPORT PERMEASE PROTEIN RBSC"/>
    <property type="match status" value="1"/>
</dbReference>
<gene>
    <name evidence="9" type="primary">rbsC_10</name>
    <name evidence="9" type="ORF">NCTC13635_05985</name>
</gene>
<feature type="transmembrane region" description="Helical" evidence="8">
    <location>
        <begin position="79"/>
        <end position="100"/>
    </location>
</feature>
<dbReference type="GO" id="GO:0005886">
    <property type="term" value="C:plasma membrane"/>
    <property type="evidence" value="ECO:0007669"/>
    <property type="project" value="UniProtKB-SubCell"/>
</dbReference>
<comment type="subcellular location">
    <subcellularLocation>
        <location evidence="1">Cell inner membrane</location>
        <topology evidence="1">Multi-pass membrane protein</topology>
    </subcellularLocation>
</comment>
<evidence type="ECO:0000313" key="9">
    <source>
        <dbReference type="EMBL" id="VEB06420.1"/>
    </source>
</evidence>
<evidence type="ECO:0000256" key="7">
    <source>
        <dbReference type="SAM" id="MobiDB-lite"/>
    </source>
</evidence>
<evidence type="ECO:0000256" key="2">
    <source>
        <dbReference type="ARBA" id="ARBA00007942"/>
    </source>
</evidence>
<feature type="transmembrane region" description="Helical" evidence="8">
    <location>
        <begin position="144"/>
        <end position="169"/>
    </location>
</feature>
<evidence type="ECO:0000256" key="1">
    <source>
        <dbReference type="ARBA" id="ARBA00004429"/>
    </source>
</evidence>
<feature type="transmembrane region" description="Helical" evidence="8">
    <location>
        <begin position="25"/>
        <end position="46"/>
    </location>
</feature>
<keyword evidence="4 8" id="KW-0812">Transmembrane</keyword>
<organism evidence="9 10">
    <name type="scientific">Klebsiella pneumoniae</name>
    <dbReference type="NCBI Taxonomy" id="573"/>
    <lineage>
        <taxon>Bacteria</taxon>
        <taxon>Pseudomonadati</taxon>
        <taxon>Pseudomonadota</taxon>
        <taxon>Gammaproteobacteria</taxon>
        <taxon>Enterobacterales</taxon>
        <taxon>Enterobacteriaceae</taxon>
        <taxon>Klebsiella/Raoultella group</taxon>
        <taxon>Klebsiella</taxon>
        <taxon>Klebsiella pneumoniae complex</taxon>
    </lineage>
</organism>
<keyword evidence="5 8" id="KW-1133">Transmembrane helix</keyword>